<reference evidence="3" key="1">
    <citation type="journal article" date="2011" name="Genome Biol.">
        <title>The draft genome of the carcinogenic human liver fluke Clonorchis sinensis.</title>
        <authorList>
            <person name="Wang X."/>
            <person name="Chen W."/>
            <person name="Huang Y."/>
            <person name="Sun J."/>
            <person name="Men J."/>
            <person name="Liu H."/>
            <person name="Luo F."/>
            <person name="Guo L."/>
            <person name="Lv X."/>
            <person name="Deng C."/>
            <person name="Zhou C."/>
            <person name="Fan Y."/>
            <person name="Li X."/>
            <person name="Huang L."/>
            <person name="Hu Y."/>
            <person name="Liang C."/>
            <person name="Hu X."/>
            <person name="Xu J."/>
            <person name="Yu X."/>
        </authorList>
    </citation>
    <scope>NUCLEOTIDE SEQUENCE [LARGE SCALE GENOMIC DNA]</scope>
    <source>
        <strain evidence="3">Henan</strain>
    </source>
</reference>
<evidence type="ECO:0000256" key="1">
    <source>
        <dbReference type="ARBA" id="ARBA00005298"/>
    </source>
</evidence>
<sequence>MSTKRSVYKKNSPSDKLAVYLSARDIFDDLENVDPIEGVVTTDMGSLRESKLFARIRCTFRYGEQSMDDVLSGVAFFKEFLIETVQLYPSEDKKQPELSDVQVFIGRSATGNVSKKNSISMTIRRLTLAIPDPNSSPYTKEIVKNFHFHSGMLKATVTLTKEVFYHGEPISIILCIDNLSSNSVRRVKFQFLQCTELTMFKQRTDRFVVLEMESDEGFPVPPQSKEWQHKYSIRPSLQDARVKAGLALDGKLKHEDTTLASSTLIKDFRKKEAMAMVVQYAIRVKLCTGFGGRDVEADVPVVLTHKRSNPELVKAEAITDLIISRFKRNKAKNRRESDDV</sequence>
<accession>G7YGF4</accession>
<dbReference type="GO" id="GO:0005737">
    <property type="term" value="C:cytoplasm"/>
    <property type="evidence" value="ECO:0007669"/>
    <property type="project" value="TreeGrafter"/>
</dbReference>
<dbReference type="InterPro" id="IPR011022">
    <property type="entry name" value="Arrestin_C-like"/>
</dbReference>
<dbReference type="PANTHER" id="PTHR11792:SF17">
    <property type="entry name" value="KURTZ ARRESTIN"/>
    <property type="match status" value="1"/>
</dbReference>
<protein>
    <submittedName>
        <fullName evidence="3">Arrestin red cell isoform 2</fullName>
    </submittedName>
</protein>
<dbReference type="Gene3D" id="2.60.40.640">
    <property type="match status" value="1"/>
</dbReference>
<dbReference type="GO" id="GO:0001664">
    <property type="term" value="F:G protein-coupled receptor binding"/>
    <property type="evidence" value="ECO:0007669"/>
    <property type="project" value="TreeGrafter"/>
</dbReference>
<proteinExistence type="inferred from homology"/>
<dbReference type="Gene3D" id="2.60.40.840">
    <property type="match status" value="1"/>
</dbReference>
<dbReference type="AlphaFoldDB" id="G7YGF4"/>
<keyword evidence="4" id="KW-1185">Reference proteome</keyword>
<evidence type="ECO:0000259" key="2">
    <source>
        <dbReference type="SMART" id="SM01017"/>
    </source>
</evidence>
<comment type="similarity">
    <text evidence="1">Belongs to the arrestin family.</text>
</comment>
<reference key="2">
    <citation type="submission" date="2011-10" db="EMBL/GenBank/DDBJ databases">
        <title>The genome and transcriptome sequence of Clonorchis sinensis provide insights into the carcinogenic liver fluke.</title>
        <authorList>
            <person name="Wang X."/>
            <person name="Huang Y."/>
            <person name="Chen W."/>
            <person name="Liu H."/>
            <person name="Guo L."/>
            <person name="Chen Y."/>
            <person name="Luo F."/>
            <person name="Zhou W."/>
            <person name="Sun J."/>
            <person name="Mao Q."/>
            <person name="Liang P."/>
            <person name="Zhou C."/>
            <person name="Tian Y."/>
            <person name="Men J."/>
            <person name="Lv X."/>
            <person name="Huang L."/>
            <person name="Zhou J."/>
            <person name="Hu Y."/>
            <person name="Li R."/>
            <person name="Zhang F."/>
            <person name="Lei H."/>
            <person name="Li X."/>
            <person name="Hu X."/>
            <person name="Liang C."/>
            <person name="Xu J."/>
            <person name="Wu Z."/>
            <person name="Yu X."/>
        </authorList>
    </citation>
    <scope>NUCLEOTIDE SEQUENCE</scope>
    <source>
        <strain>Henan</strain>
    </source>
</reference>
<dbReference type="SMART" id="SM01017">
    <property type="entry name" value="Arrestin_C"/>
    <property type="match status" value="1"/>
</dbReference>
<dbReference type="PANTHER" id="PTHR11792">
    <property type="entry name" value="ARRESTIN"/>
    <property type="match status" value="1"/>
</dbReference>
<gene>
    <name evidence="3" type="ORF">CLF_107252</name>
</gene>
<dbReference type="SUPFAM" id="SSF81296">
    <property type="entry name" value="E set domains"/>
    <property type="match status" value="2"/>
</dbReference>
<organism evidence="3 4">
    <name type="scientific">Clonorchis sinensis</name>
    <name type="common">Chinese liver fluke</name>
    <dbReference type="NCBI Taxonomy" id="79923"/>
    <lineage>
        <taxon>Eukaryota</taxon>
        <taxon>Metazoa</taxon>
        <taxon>Spiralia</taxon>
        <taxon>Lophotrochozoa</taxon>
        <taxon>Platyhelminthes</taxon>
        <taxon>Trematoda</taxon>
        <taxon>Digenea</taxon>
        <taxon>Opisthorchiida</taxon>
        <taxon>Opisthorchiata</taxon>
        <taxon>Opisthorchiidae</taxon>
        <taxon>Clonorchis</taxon>
    </lineage>
</organism>
<name>G7YGF4_CLOSI</name>
<dbReference type="InterPro" id="IPR014752">
    <property type="entry name" value="Arrestin-like_C"/>
</dbReference>
<dbReference type="InterPro" id="IPR000698">
    <property type="entry name" value="Arrestin"/>
</dbReference>
<dbReference type="InterPro" id="IPR014756">
    <property type="entry name" value="Ig_E-set"/>
</dbReference>
<dbReference type="GO" id="GO:0002031">
    <property type="term" value="P:G protein-coupled receptor internalization"/>
    <property type="evidence" value="ECO:0007669"/>
    <property type="project" value="TreeGrafter"/>
</dbReference>
<dbReference type="Pfam" id="PF02752">
    <property type="entry name" value="Arrestin_C"/>
    <property type="match status" value="1"/>
</dbReference>
<dbReference type="GO" id="GO:0007165">
    <property type="term" value="P:signal transduction"/>
    <property type="evidence" value="ECO:0007669"/>
    <property type="project" value="InterPro"/>
</dbReference>
<dbReference type="Proteomes" id="UP000008909">
    <property type="component" value="Unassembled WGS sequence"/>
</dbReference>
<evidence type="ECO:0000313" key="3">
    <source>
        <dbReference type="EMBL" id="GAA52037.1"/>
    </source>
</evidence>
<dbReference type="EMBL" id="DF143233">
    <property type="protein sequence ID" value="GAA52037.1"/>
    <property type="molecule type" value="Genomic_DNA"/>
</dbReference>
<evidence type="ECO:0000313" key="4">
    <source>
        <dbReference type="Proteomes" id="UP000008909"/>
    </source>
</evidence>
<dbReference type="InterPro" id="IPR014753">
    <property type="entry name" value="Arrestin_N"/>
</dbReference>
<feature type="domain" description="Arrestin C-terminal-like" evidence="2">
    <location>
        <begin position="149"/>
        <end position="308"/>
    </location>
</feature>